<dbReference type="Proteomes" id="UP000244338">
    <property type="component" value="Unassembled WGS sequence"/>
</dbReference>
<gene>
    <name evidence="1" type="ORF">BSOLF_1961</name>
</gene>
<reference evidence="2" key="1">
    <citation type="journal article" date="2018" name="Sci. Rep.">
        <title>Lignite coal burning seam in the remote Altai Mountains harbors a hydrogen-driven thermophilic microbial community.</title>
        <authorList>
            <person name="Kadnikov V.V."/>
            <person name="Mardanov A.V."/>
            <person name="Ivasenko D.A."/>
            <person name="Antsiferov D.V."/>
            <person name="Beletsky A.V."/>
            <person name="Karnachuk O.V."/>
            <person name="Ravin N.V."/>
        </authorList>
    </citation>
    <scope>NUCLEOTIDE SEQUENCE [LARGE SCALE GENOMIC DNA]</scope>
</reference>
<name>A0A2R6XYH5_9BACL</name>
<sequence length="209" mass="25046">MKLDEIFRGSKDIESFFEQLEEISENIDCYLLDILPMTVQDPEKYAQFELVWEHIVDDEHFLKQKAFFVEEEKFVSFFKKLWLYNKTKVYVHEFSRPKECFLKLIDVDEEIFLWIKKSAGKTISVTSIEKLELLVRLGTRDIITIIFVYEDMEIICWSTGGVAWLIYFNKPDVIELVKDMANVEGLYLYYRKQETRSLPPYDQYAPRQD</sequence>
<proteinExistence type="predicted"/>
<evidence type="ECO:0000313" key="1">
    <source>
        <dbReference type="EMBL" id="PTQ55484.1"/>
    </source>
</evidence>
<comment type="caution">
    <text evidence="1">The sequence shown here is derived from an EMBL/GenBank/DDBJ whole genome shotgun (WGS) entry which is preliminary data.</text>
</comment>
<accession>A0A2R6XYH5</accession>
<dbReference type="EMBL" id="PEBX01000109">
    <property type="protein sequence ID" value="PTQ55484.1"/>
    <property type="molecule type" value="Genomic_DNA"/>
</dbReference>
<organism evidence="1 2">
    <name type="scientific">Candidatus Carbonibacillus altaicus</name>
    <dbReference type="NCBI Taxonomy" id="2163959"/>
    <lineage>
        <taxon>Bacteria</taxon>
        <taxon>Bacillati</taxon>
        <taxon>Bacillota</taxon>
        <taxon>Bacilli</taxon>
        <taxon>Bacillales</taxon>
        <taxon>Candidatus Carbonibacillus</taxon>
    </lineage>
</organism>
<dbReference type="AlphaFoldDB" id="A0A2R6XYH5"/>
<protein>
    <submittedName>
        <fullName evidence="1">Uncharacterized protein</fullName>
    </submittedName>
</protein>
<evidence type="ECO:0000313" key="2">
    <source>
        <dbReference type="Proteomes" id="UP000244338"/>
    </source>
</evidence>